<protein>
    <submittedName>
        <fullName evidence="1">Uncharacterized protein</fullName>
    </submittedName>
</protein>
<reference evidence="1 2" key="1">
    <citation type="journal article" date="2024" name="G3 (Bethesda)">
        <title>Genome assembly of Hibiscus sabdariffa L. provides insights into metabolisms of medicinal natural products.</title>
        <authorList>
            <person name="Kim T."/>
        </authorList>
    </citation>
    <scope>NUCLEOTIDE SEQUENCE [LARGE SCALE GENOMIC DNA]</scope>
    <source>
        <strain evidence="1">TK-2024</strain>
        <tissue evidence="1">Old leaves</tissue>
    </source>
</reference>
<organism evidence="1 2">
    <name type="scientific">Hibiscus sabdariffa</name>
    <name type="common">roselle</name>
    <dbReference type="NCBI Taxonomy" id="183260"/>
    <lineage>
        <taxon>Eukaryota</taxon>
        <taxon>Viridiplantae</taxon>
        <taxon>Streptophyta</taxon>
        <taxon>Embryophyta</taxon>
        <taxon>Tracheophyta</taxon>
        <taxon>Spermatophyta</taxon>
        <taxon>Magnoliopsida</taxon>
        <taxon>eudicotyledons</taxon>
        <taxon>Gunneridae</taxon>
        <taxon>Pentapetalae</taxon>
        <taxon>rosids</taxon>
        <taxon>malvids</taxon>
        <taxon>Malvales</taxon>
        <taxon>Malvaceae</taxon>
        <taxon>Malvoideae</taxon>
        <taxon>Hibiscus</taxon>
    </lineage>
</organism>
<dbReference type="Proteomes" id="UP001472677">
    <property type="component" value="Unassembled WGS sequence"/>
</dbReference>
<evidence type="ECO:0000313" key="2">
    <source>
        <dbReference type="Proteomes" id="UP001472677"/>
    </source>
</evidence>
<name>A0ABR2CM41_9ROSI</name>
<comment type="caution">
    <text evidence="1">The sequence shown here is derived from an EMBL/GenBank/DDBJ whole genome shotgun (WGS) entry which is preliminary data.</text>
</comment>
<accession>A0ABR2CM41</accession>
<gene>
    <name evidence="1" type="ORF">V6N12_004656</name>
</gene>
<keyword evidence="2" id="KW-1185">Reference proteome</keyword>
<sequence length="88" mass="9379">MMVVHRGPPAPVMGCTNINWFETNGYRGAPFLDPGITNNTLLLPWPPNNHGKKAFAGLAYAPKAKLLPTLQLAANCHMGQVGVAPTSL</sequence>
<dbReference type="EMBL" id="JBBPBM010000048">
    <property type="protein sequence ID" value="KAK8520728.1"/>
    <property type="molecule type" value="Genomic_DNA"/>
</dbReference>
<proteinExistence type="predicted"/>
<evidence type="ECO:0000313" key="1">
    <source>
        <dbReference type="EMBL" id="KAK8520728.1"/>
    </source>
</evidence>